<accession>A0A5J6X2M7</accession>
<dbReference type="Gene3D" id="3.40.630.30">
    <property type="match status" value="1"/>
</dbReference>
<dbReference type="InterPro" id="IPR016181">
    <property type="entry name" value="Acyl_CoA_acyltransferase"/>
</dbReference>
<dbReference type="PANTHER" id="PTHR39322">
    <property type="entry name" value="ACYL-HOMOSERINE-LACTONE SYNTHASE"/>
    <property type="match status" value="1"/>
</dbReference>
<name>A0A5J6X2M7_9GAMM</name>
<dbReference type="GO" id="GO:0061579">
    <property type="term" value="F:N-acyl homoserine lactone synthase activity"/>
    <property type="evidence" value="ECO:0007669"/>
    <property type="project" value="UniProtKB-UniRule"/>
</dbReference>
<evidence type="ECO:0000256" key="6">
    <source>
        <dbReference type="ARBA" id="ARBA00022929"/>
    </source>
</evidence>
<evidence type="ECO:0000256" key="10">
    <source>
        <dbReference type="SAM" id="MobiDB-lite"/>
    </source>
</evidence>
<dbReference type="PANTHER" id="PTHR39322:SF1">
    <property type="entry name" value="ISOVALERYL-HOMOSERINE LACTONE SYNTHASE"/>
    <property type="match status" value="1"/>
</dbReference>
<comment type="similarity">
    <text evidence="8 9">Belongs to the autoinducer synthase family.</text>
</comment>
<proteinExistence type="inferred from homology"/>
<keyword evidence="12" id="KW-1185">Reference proteome</keyword>
<dbReference type="PRINTS" id="PR01549">
    <property type="entry name" value="AUTOINDCRSYN"/>
</dbReference>
<keyword evidence="5 9" id="KW-0949">S-adenosyl-L-methionine</keyword>
<feature type="compositionally biased region" description="Polar residues" evidence="10">
    <location>
        <begin position="213"/>
        <end position="222"/>
    </location>
</feature>
<dbReference type="SUPFAM" id="SSF55729">
    <property type="entry name" value="Acyl-CoA N-acyltransferases (Nat)"/>
    <property type="match status" value="1"/>
</dbReference>
<dbReference type="Proteomes" id="UP000594034">
    <property type="component" value="Chromosome"/>
</dbReference>
<dbReference type="KEGG" id="asim:FE240_15905"/>
<dbReference type="InterPro" id="IPR018311">
    <property type="entry name" value="Autoind_synth_CS"/>
</dbReference>
<dbReference type="GO" id="GO:0009372">
    <property type="term" value="P:quorum sensing"/>
    <property type="evidence" value="ECO:0007669"/>
    <property type="project" value="UniProtKB-UniRule"/>
</dbReference>
<dbReference type="InterPro" id="IPR001690">
    <property type="entry name" value="Autoind_synthase"/>
</dbReference>
<evidence type="ECO:0000313" key="11">
    <source>
        <dbReference type="EMBL" id="QFI56025.1"/>
    </source>
</evidence>
<comment type="catalytic activity">
    <reaction evidence="7 9">
        <text>a fatty acyl-[ACP] + S-adenosyl-L-methionine = an N-acyl-L-homoserine lactone + S-methyl-5'-thioadenosine + holo-[ACP] + H(+)</text>
        <dbReference type="Rhea" id="RHEA:10096"/>
        <dbReference type="Rhea" id="RHEA-COMP:9685"/>
        <dbReference type="Rhea" id="RHEA-COMP:14125"/>
        <dbReference type="ChEBI" id="CHEBI:15378"/>
        <dbReference type="ChEBI" id="CHEBI:17509"/>
        <dbReference type="ChEBI" id="CHEBI:55474"/>
        <dbReference type="ChEBI" id="CHEBI:59789"/>
        <dbReference type="ChEBI" id="CHEBI:64479"/>
        <dbReference type="ChEBI" id="CHEBI:138651"/>
        <dbReference type="EC" id="2.3.1.184"/>
    </reaction>
</comment>
<evidence type="ECO:0000256" key="2">
    <source>
        <dbReference type="ARBA" id="ARBA00018768"/>
    </source>
</evidence>
<evidence type="ECO:0000256" key="3">
    <source>
        <dbReference type="ARBA" id="ARBA00022654"/>
    </source>
</evidence>
<evidence type="ECO:0000256" key="8">
    <source>
        <dbReference type="PROSITE-ProRule" id="PRU00533"/>
    </source>
</evidence>
<evidence type="ECO:0000256" key="7">
    <source>
        <dbReference type="ARBA" id="ARBA00048576"/>
    </source>
</evidence>
<evidence type="ECO:0000256" key="9">
    <source>
        <dbReference type="RuleBase" id="RU361135"/>
    </source>
</evidence>
<dbReference type="PROSITE" id="PS00949">
    <property type="entry name" value="AUTOINDUCER_SYNTH_1"/>
    <property type="match status" value="1"/>
</dbReference>
<dbReference type="Pfam" id="PF00765">
    <property type="entry name" value="Autoind_synth"/>
    <property type="match status" value="1"/>
</dbReference>
<feature type="compositionally biased region" description="Polar residues" evidence="10">
    <location>
        <begin position="231"/>
        <end position="243"/>
    </location>
</feature>
<dbReference type="PROSITE" id="PS51187">
    <property type="entry name" value="AUTOINDUCER_SYNTH_2"/>
    <property type="match status" value="1"/>
</dbReference>
<dbReference type="AlphaFoldDB" id="A0A5J6X2M7"/>
<dbReference type="EC" id="2.3.1.184" evidence="1 9"/>
<sequence length="243" mass="26948">MHIFRGTLSEPPNPSISRQLYQFRKQVFADRLGWEVSPEGDQERDGYDTEQTRWVLIEDDGELIACVRLLSCDGPYMMPDIFPSTLAGEPAPRTAQSWEMTRLAIDAERAPRFGNGVSELTLVLFRETNAYAMEHGVKELIGVASTPVERIYRRLGLPITRLGHGKPVDLGVVRGLGIRLTVGDALASAVDVPLSGHYFPYPRQPSSPLYPLTQETSSPEAKTTSRRDNRPSPQNQDGATQVG</sequence>
<evidence type="ECO:0000313" key="12">
    <source>
        <dbReference type="Proteomes" id="UP000594034"/>
    </source>
</evidence>
<reference evidence="11 12" key="1">
    <citation type="submission" date="2019-05" db="EMBL/GenBank/DDBJ databases">
        <title>OXA-830, a novel chromosomally encoded expanded-spectrum class D beta-lactamase in Aeromonas simiae.</title>
        <authorList>
            <person name="Zhou W."/>
            <person name="Chen Q."/>
        </authorList>
    </citation>
    <scope>NUCLEOTIDE SEQUENCE [LARGE SCALE GENOMIC DNA]</scope>
    <source>
        <strain evidence="11 12">A6</strain>
    </source>
</reference>
<dbReference type="EMBL" id="CP040449">
    <property type="protein sequence ID" value="QFI56025.1"/>
    <property type="molecule type" value="Genomic_DNA"/>
</dbReference>
<keyword evidence="3 8" id="KW-0673">Quorum sensing</keyword>
<evidence type="ECO:0000256" key="1">
    <source>
        <dbReference type="ARBA" id="ARBA00012340"/>
    </source>
</evidence>
<keyword evidence="4 9" id="KW-0808">Transferase</keyword>
<evidence type="ECO:0000256" key="4">
    <source>
        <dbReference type="ARBA" id="ARBA00022679"/>
    </source>
</evidence>
<keyword evidence="6 8" id="KW-0071">Autoinducer synthesis</keyword>
<feature type="region of interest" description="Disordered" evidence="10">
    <location>
        <begin position="204"/>
        <end position="243"/>
    </location>
</feature>
<dbReference type="GO" id="GO:0007165">
    <property type="term" value="P:signal transduction"/>
    <property type="evidence" value="ECO:0007669"/>
    <property type="project" value="TreeGrafter"/>
</dbReference>
<gene>
    <name evidence="11" type="ORF">FE240_15905</name>
</gene>
<evidence type="ECO:0000256" key="5">
    <source>
        <dbReference type="ARBA" id="ARBA00022691"/>
    </source>
</evidence>
<protein>
    <recommendedName>
        <fullName evidence="2 9">Acyl-homoserine-lactone synthase</fullName>
        <ecNumber evidence="1 9">2.3.1.184</ecNumber>
    </recommendedName>
    <alternativeName>
        <fullName evidence="9">Autoinducer synthesis protein</fullName>
    </alternativeName>
</protein>
<organism evidence="11 12">
    <name type="scientific">Aeromonas simiae</name>
    <dbReference type="NCBI Taxonomy" id="218936"/>
    <lineage>
        <taxon>Bacteria</taxon>
        <taxon>Pseudomonadati</taxon>
        <taxon>Pseudomonadota</taxon>
        <taxon>Gammaproteobacteria</taxon>
        <taxon>Aeromonadales</taxon>
        <taxon>Aeromonadaceae</taxon>
        <taxon>Aeromonas</taxon>
    </lineage>
</organism>